<accession>A0A6M4IPZ9</accession>
<dbReference type="InterPro" id="IPR021314">
    <property type="entry name" value="DUF2911"/>
</dbReference>
<protein>
    <submittedName>
        <fullName evidence="2">DUF2911 domain-containing protein</fullName>
    </submittedName>
</protein>
<dbReference type="Pfam" id="PF11138">
    <property type="entry name" value="DUF2911"/>
    <property type="match status" value="1"/>
</dbReference>
<evidence type="ECO:0000313" key="2">
    <source>
        <dbReference type="EMBL" id="QJR35819.1"/>
    </source>
</evidence>
<keyword evidence="3" id="KW-1185">Reference proteome</keyword>
<reference evidence="2 3" key="1">
    <citation type="submission" date="2020-05" db="EMBL/GenBank/DDBJ databases">
        <title>Complete genome sequence of Gemmatimonas greenlandica TET16.</title>
        <authorList>
            <person name="Zeng Y."/>
        </authorList>
    </citation>
    <scope>NUCLEOTIDE SEQUENCE [LARGE SCALE GENOMIC DNA]</scope>
    <source>
        <strain evidence="2 3">TET16</strain>
    </source>
</reference>
<name>A0A6M4IPZ9_9BACT</name>
<feature type="signal peptide" evidence="1">
    <location>
        <begin position="1"/>
        <end position="22"/>
    </location>
</feature>
<dbReference type="EMBL" id="CP053085">
    <property type="protein sequence ID" value="QJR35819.1"/>
    <property type="molecule type" value="Genomic_DNA"/>
</dbReference>
<evidence type="ECO:0000313" key="3">
    <source>
        <dbReference type="Proteomes" id="UP000500938"/>
    </source>
</evidence>
<gene>
    <name evidence="2" type="ORF">HKW67_10005</name>
</gene>
<feature type="chain" id="PRO_5026883471" evidence="1">
    <location>
        <begin position="23"/>
        <end position="179"/>
    </location>
</feature>
<organism evidence="2 3">
    <name type="scientific">Gemmatimonas groenlandica</name>
    <dbReference type="NCBI Taxonomy" id="2732249"/>
    <lineage>
        <taxon>Bacteria</taxon>
        <taxon>Pseudomonadati</taxon>
        <taxon>Gemmatimonadota</taxon>
        <taxon>Gemmatimonadia</taxon>
        <taxon>Gemmatimonadales</taxon>
        <taxon>Gemmatimonadaceae</taxon>
        <taxon>Gemmatimonas</taxon>
    </lineage>
</organism>
<evidence type="ECO:0000256" key="1">
    <source>
        <dbReference type="SAM" id="SignalP"/>
    </source>
</evidence>
<proteinExistence type="predicted"/>
<dbReference type="RefSeq" id="WP_171225249.1">
    <property type="nucleotide sequence ID" value="NZ_CP053085.1"/>
</dbReference>
<keyword evidence="1" id="KW-0732">Signal</keyword>
<dbReference type="Proteomes" id="UP000500938">
    <property type="component" value="Chromosome"/>
</dbReference>
<dbReference type="KEGG" id="ggr:HKW67_10005"/>
<dbReference type="AlphaFoldDB" id="A0A6M4IPZ9"/>
<sequence>MLRRILAPLVTLWLLTSAPLSAQGYPPSQRGSVSQRVAFTDISIAYGRPTARGRALFGALVPWDSIWHPGADLATQITVSRDITLEGTPVAKGTYTVWLIPRATGAWTFILNRKKNIQHTPYPGAAYDALRLEVMPDQASSVESLTYQFPMVLRDEATLRLQWGTTGVAMKIKAPYRPE</sequence>